<protein>
    <submittedName>
        <fullName evidence="3">SIS domain-containing protein</fullName>
    </submittedName>
</protein>
<feature type="domain" description="SIS" evidence="2">
    <location>
        <begin position="195"/>
        <end position="337"/>
    </location>
</feature>
<dbReference type="CDD" id="cd05008">
    <property type="entry name" value="SIS_GlmS_GlmD_1"/>
    <property type="match status" value="1"/>
</dbReference>
<dbReference type="PANTHER" id="PTHR10937:SF17">
    <property type="entry name" value="GLUCOSAMINE-FRUCTOSE-6-PHOSPHATE AMINOTRANSFERASE"/>
    <property type="match status" value="1"/>
</dbReference>
<dbReference type="EMBL" id="JAQLGM010000001">
    <property type="protein sequence ID" value="MDB1998756.1"/>
    <property type="molecule type" value="Genomic_DNA"/>
</dbReference>
<dbReference type="RefSeq" id="WP_044911481.1">
    <property type="nucleotide sequence ID" value="NZ_BAABZD010000005.1"/>
</dbReference>
<dbReference type="Pfam" id="PF01380">
    <property type="entry name" value="SIS"/>
    <property type="match status" value="2"/>
</dbReference>
<dbReference type="GO" id="GO:0006002">
    <property type="term" value="P:fructose 6-phosphate metabolic process"/>
    <property type="evidence" value="ECO:0007669"/>
    <property type="project" value="TreeGrafter"/>
</dbReference>
<evidence type="ECO:0000313" key="4">
    <source>
        <dbReference type="Proteomes" id="UP001300871"/>
    </source>
</evidence>
<dbReference type="InterPro" id="IPR035466">
    <property type="entry name" value="GlmS/AgaS_SIS"/>
</dbReference>
<accession>A0AAW6AN45</accession>
<feature type="domain" description="SIS" evidence="2">
    <location>
        <begin position="30"/>
        <end position="175"/>
    </location>
</feature>
<dbReference type="AlphaFoldDB" id="A0AAW6AN45"/>
<dbReference type="InterPro" id="IPR046348">
    <property type="entry name" value="SIS_dom_sf"/>
</dbReference>
<evidence type="ECO:0000256" key="1">
    <source>
        <dbReference type="ARBA" id="ARBA00022737"/>
    </source>
</evidence>
<dbReference type="CDD" id="cd05009">
    <property type="entry name" value="SIS_GlmS_GlmD_2"/>
    <property type="match status" value="1"/>
</dbReference>
<keyword evidence="1" id="KW-0677">Repeat</keyword>
<dbReference type="GO" id="GO:0006487">
    <property type="term" value="P:protein N-linked glycosylation"/>
    <property type="evidence" value="ECO:0007669"/>
    <property type="project" value="TreeGrafter"/>
</dbReference>
<dbReference type="GO" id="GO:0097367">
    <property type="term" value="F:carbohydrate derivative binding"/>
    <property type="evidence" value="ECO:0007669"/>
    <property type="project" value="InterPro"/>
</dbReference>
<organism evidence="3 4">
    <name type="scientific">Clostridium symbiosum</name>
    <name type="common">Bacteroides symbiosus</name>
    <dbReference type="NCBI Taxonomy" id="1512"/>
    <lineage>
        <taxon>Bacteria</taxon>
        <taxon>Bacillati</taxon>
        <taxon>Bacillota</taxon>
        <taxon>Clostridia</taxon>
        <taxon>Lachnospirales</taxon>
        <taxon>Lachnospiraceae</taxon>
        <taxon>Otoolea</taxon>
    </lineage>
</organism>
<dbReference type="Gene3D" id="3.40.50.10490">
    <property type="entry name" value="Glucose-6-phosphate isomerase like protein, domain 1"/>
    <property type="match status" value="2"/>
</dbReference>
<dbReference type="InterPro" id="IPR001347">
    <property type="entry name" value="SIS_dom"/>
</dbReference>
<gene>
    <name evidence="3" type="ORF">PM006_00865</name>
</gene>
<proteinExistence type="predicted"/>
<dbReference type="Proteomes" id="UP001300871">
    <property type="component" value="Unassembled WGS sequence"/>
</dbReference>
<evidence type="ECO:0000313" key="3">
    <source>
        <dbReference type="EMBL" id="MDB1998756.1"/>
    </source>
</evidence>
<name>A0AAW6AN45_CLOSY</name>
<dbReference type="GO" id="GO:0004360">
    <property type="term" value="F:glutamine-fructose-6-phosphate transaminase (isomerizing) activity"/>
    <property type="evidence" value="ECO:0007669"/>
    <property type="project" value="TreeGrafter"/>
</dbReference>
<evidence type="ECO:0000259" key="2">
    <source>
        <dbReference type="PROSITE" id="PS51464"/>
    </source>
</evidence>
<dbReference type="SUPFAM" id="SSF53697">
    <property type="entry name" value="SIS domain"/>
    <property type="match status" value="1"/>
</dbReference>
<sequence>MKQTMKECMLEQPETIRNVLKMAGKQLETVTAVIGSGPFEKIYLVGSGTSLHAAIAAKYAFTRWIDAEIQVFTPFEFLYYFPHQRLNSQTLVLGISQTARSIGTINCMELCRKKGARTIFVTAEPENPGADSAETVLNTCTGVEMVGAKTKGFTSTIAMLYLYAAKLAGRRLDLSQVPFWMEETFERVSKIIDELAEEYSKALSVTIIGGGTLAAAAKEGGLKMLEGVRIPVEVYDVEEYMHGPYHCLESGSHLIFLINEGAGADRARKMVQFAQEHSQHVLVIGYAGLFKEIEITCTFIPLPEGMDELLTPLFYSLPLQWLANDATEKKGRHPEQSRYPQFHRILGSKYMPKVNYYKG</sequence>
<comment type="caution">
    <text evidence="3">The sequence shown here is derived from an EMBL/GenBank/DDBJ whole genome shotgun (WGS) entry which is preliminary data.</text>
</comment>
<dbReference type="PANTHER" id="PTHR10937">
    <property type="entry name" value="GLUCOSAMINE--FRUCTOSE-6-PHOSPHATE AMINOTRANSFERASE, ISOMERIZING"/>
    <property type="match status" value="1"/>
</dbReference>
<dbReference type="InterPro" id="IPR035490">
    <property type="entry name" value="GlmS/FrlB_SIS"/>
</dbReference>
<reference evidence="3" key="1">
    <citation type="submission" date="2023-01" db="EMBL/GenBank/DDBJ databases">
        <title>Human gut microbiome strain richness.</title>
        <authorList>
            <person name="Chen-Liaw A."/>
        </authorList>
    </citation>
    <scope>NUCLEOTIDE SEQUENCE</scope>
    <source>
        <strain evidence="3">B1_m1001713B170214d0_201011</strain>
    </source>
</reference>
<dbReference type="GeneID" id="57968420"/>
<dbReference type="GO" id="GO:0006047">
    <property type="term" value="P:UDP-N-acetylglucosamine metabolic process"/>
    <property type="evidence" value="ECO:0007669"/>
    <property type="project" value="TreeGrafter"/>
</dbReference>
<dbReference type="PROSITE" id="PS51464">
    <property type="entry name" value="SIS"/>
    <property type="match status" value="2"/>
</dbReference>